<keyword evidence="2" id="KW-1185">Reference proteome</keyword>
<comment type="caution">
    <text evidence="1">The sequence shown here is derived from an EMBL/GenBank/DDBJ whole genome shotgun (WGS) entry which is preliminary data.</text>
</comment>
<evidence type="ECO:0000313" key="2">
    <source>
        <dbReference type="Proteomes" id="UP001592528"/>
    </source>
</evidence>
<organism evidence="1 2">
    <name type="scientific">Streptacidiphilus cavernicola</name>
    <dbReference type="NCBI Taxonomy" id="3342716"/>
    <lineage>
        <taxon>Bacteria</taxon>
        <taxon>Bacillati</taxon>
        <taxon>Actinomycetota</taxon>
        <taxon>Actinomycetes</taxon>
        <taxon>Kitasatosporales</taxon>
        <taxon>Streptomycetaceae</taxon>
        <taxon>Streptacidiphilus</taxon>
    </lineage>
</organism>
<protein>
    <recommendedName>
        <fullName evidence="3">UTRA domain-containing protein</fullName>
    </recommendedName>
</protein>
<gene>
    <name evidence="1" type="ORF">ACEZDJ_03145</name>
</gene>
<sequence length="86" mass="9259">MRRARVQFVGGPLDGRIAAVPVNLAERVPPEQRTTVPAASDRPAQTLVYVREQFHAADGRRQWRYVFARAEAGAAGAEGVSSTPSG</sequence>
<reference evidence="1 2" key="1">
    <citation type="submission" date="2024-09" db="EMBL/GenBank/DDBJ databases">
        <authorList>
            <person name="Lee S.D."/>
        </authorList>
    </citation>
    <scope>NUCLEOTIDE SEQUENCE [LARGE SCALE GENOMIC DNA]</scope>
    <source>
        <strain evidence="1 2">N1-5</strain>
    </source>
</reference>
<accession>A0ABV6UFR6</accession>
<proteinExistence type="predicted"/>
<dbReference type="RefSeq" id="WP_051724986.1">
    <property type="nucleotide sequence ID" value="NZ_JBHEZZ010000001.1"/>
</dbReference>
<dbReference type="Proteomes" id="UP001592528">
    <property type="component" value="Unassembled WGS sequence"/>
</dbReference>
<evidence type="ECO:0000313" key="1">
    <source>
        <dbReference type="EMBL" id="MFC1400280.1"/>
    </source>
</evidence>
<dbReference type="EMBL" id="JBHEZZ010000001">
    <property type="protein sequence ID" value="MFC1400280.1"/>
    <property type="molecule type" value="Genomic_DNA"/>
</dbReference>
<name>A0ABV6UFR6_9ACTN</name>
<evidence type="ECO:0008006" key="3">
    <source>
        <dbReference type="Google" id="ProtNLM"/>
    </source>
</evidence>